<feature type="signal peptide" evidence="2">
    <location>
        <begin position="1"/>
        <end position="26"/>
    </location>
</feature>
<reference evidence="3" key="2">
    <citation type="submission" date="2023-01" db="EMBL/GenBank/DDBJ databases">
        <authorList>
            <person name="Sun Q."/>
            <person name="Evtushenko L."/>
        </authorList>
    </citation>
    <scope>NUCLEOTIDE SEQUENCE</scope>
    <source>
        <strain evidence="3">VKM B-1513</strain>
    </source>
</reference>
<protein>
    <recommendedName>
        <fullName evidence="5">Tetratricopeptide repeat-containing protein</fullName>
    </recommendedName>
</protein>
<dbReference type="RefSeq" id="WP_271185905.1">
    <property type="nucleotide sequence ID" value="NZ_BSFE01000002.1"/>
</dbReference>
<proteinExistence type="predicted"/>
<evidence type="ECO:0000313" key="3">
    <source>
        <dbReference type="EMBL" id="GLK51525.1"/>
    </source>
</evidence>
<dbReference type="AlphaFoldDB" id="A0A9W6IM26"/>
<evidence type="ECO:0008006" key="5">
    <source>
        <dbReference type="Google" id="ProtNLM"/>
    </source>
</evidence>
<sequence>MPKAARHIASLTGGLTLALLGSTALAQTAGAFVVERTGAGARIVIDYDDAIANARPSAAADVEHTVLIVRLSEPLEADVAGLADQLGNLAARARLDRDGSTLRIALNQTADAHVSSSYDQVAIDIVPVGAPAPAPIVSPREAREREEARLAAERAANPPPVPLVDALPVQYRVGQATEYTRIEFLWPREVGFELAQTGNIATIRFDAPADIELGRLRGSPPRFLENVRGERDVNDWVLTLDVMDGVEVRAWNEGGRVVVDLPDPDVASAAALLAQLGDLSAETGGEAEPEETVPEEGADTVSVADAAETPARGPAQLQPEPASEPRPAEDEPAEDEPVADTRYVSADAPIVAEGGDPVPADGRVRANVSEFNGDLRVEFDWAAPLGAAVFRRGEAVWIVFDAAADIDLREMEMANRRHVRDYTAVRGEDWSAARIAVPSTSQAEARIEGARWTVVFSERIDSPPRPINVRRDARRTRPGRILMDIADPRAIRWIEDPVVGDRIGVVTAGAPVQGLTARRDFVGGALLPSAQGGAVEAIAEDIEISLITSGVAISRPEGLNLSPASDAAAAGAESSVLANISSPALVYFDAWDGDGYFRRDWNARLRRAALEEGTDGKVALARFLLANELAPEALGMLDLAIQQDASLANDPHVRSLQGVASYMMDRLTDAQTYFSHPALAVDPAADLWRAMTAVGEERWADARRRFASGDSTIYYYPPVWQSRFQVAHARAAMELRDYAAAQDLLYRAEAGEPDARTRREAQYIQARLAEADGQIEQAIALLQDLSDSGDAQMEAKALSDLYRLQLAAGQITRTEAIDALENLRFRWRGDTIELDTVRALGELYVSAGEYARGLETMDTAQARFPDTEAGRRIGEDMDAIFRRLFLDGEADRMDPVESVAIFYEYQHLVPIGADGDRMVRRLAERLIAFDLLDPASELLQHQVEYRLREPLARARVATDLAVVYLMDRRYEDAINALRTSRIAGLSEELRNERYLLEARAYSELGRHEQALELIASDRSAPANRLRADIAWTQRDWPMAGRRLEALLGNRFADTEPLDASEQADVMRAAIAYSLARDTEAAVRLGERYGDAMAGTEQAAAFELLTDESAPAGNARFSDLATRIASIDTLDAFMEPFRDRFTNSGGPS</sequence>
<evidence type="ECO:0000256" key="2">
    <source>
        <dbReference type="SAM" id="SignalP"/>
    </source>
</evidence>
<dbReference type="Proteomes" id="UP001143486">
    <property type="component" value="Unassembled WGS sequence"/>
</dbReference>
<feature type="region of interest" description="Disordered" evidence="1">
    <location>
        <begin position="309"/>
        <end position="338"/>
    </location>
</feature>
<dbReference type="EMBL" id="BSFE01000002">
    <property type="protein sequence ID" value="GLK51525.1"/>
    <property type="molecule type" value="Genomic_DNA"/>
</dbReference>
<keyword evidence="4" id="KW-1185">Reference proteome</keyword>
<dbReference type="Gene3D" id="1.25.40.10">
    <property type="entry name" value="Tetratricopeptide repeat domain"/>
    <property type="match status" value="1"/>
</dbReference>
<feature type="chain" id="PRO_5040929402" description="Tetratricopeptide repeat-containing protein" evidence="2">
    <location>
        <begin position="27"/>
        <end position="1147"/>
    </location>
</feature>
<name>A0A9W6IM26_9PROT</name>
<accession>A0A9W6IM26</accession>
<evidence type="ECO:0000313" key="4">
    <source>
        <dbReference type="Proteomes" id="UP001143486"/>
    </source>
</evidence>
<organism evidence="3 4">
    <name type="scientific">Maricaulis virginensis</name>
    <dbReference type="NCBI Taxonomy" id="144022"/>
    <lineage>
        <taxon>Bacteria</taxon>
        <taxon>Pseudomonadati</taxon>
        <taxon>Pseudomonadota</taxon>
        <taxon>Alphaproteobacteria</taxon>
        <taxon>Maricaulales</taxon>
        <taxon>Maricaulaceae</taxon>
        <taxon>Maricaulis</taxon>
    </lineage>
</organism>
<reference evidence="3" key="1">
    <citation type="journal article" date="2014" name="Int. J. Syst. Evol. Microbiol.">
        <title>Complete genome sequence of Corynebacterium casei LMG S-19264T (=DSM 44701T), isolated from a smear-ripened cheese.</title>
        <authorList>
            <consortium name="US DOE Joint Genome Institute (JGI-PGF)"/>
            <person name="Walter F."/>
            <person name="Albersmeier A."/>
            <person name="Kalinowski J."/>
            <person name="Ruckert C."/>
        </authorList>
    </citation>
    <scope>NUCLEOTIDE SEQUENCE</scope>
    <source>
        <strain evidence="3">VKM B-1513</strain>
    </source>
</reference>
<gene>
    <name evidence="3" type="ORF">GCM10017621_10330</name>
</gene>
<keyword evidence="2" id="KW-0732">Signal</keyword>
<comment type="caution">
    <text evidence="3">The sequence shown here is derived from an EMBL/GenBank/DDBJ whole genome shotgun (WGS) entry which is preliminary data.</text>
</comment>
<evidence type="ECO:0000256" key="1">
    <source>
        <dbReference type="SAM" id="MobiDB-lite"/>
    </source>
</evidence>
<dbReference type="InterPro" id="IPR011990">
    <property type="entry name" value="TPR-like_helical_dom_sf"/>
</dbReference>